<dbReference type="SUPFAM" id="SSF52540">
    <property type="entry name" value="P-loop containing nucleoside triphosphate hydrolases"/>
    <property type="match status" value="1"/>
</dbReference>
<dbReference type="UniPathway" id="UPA00057">
    <property type="reaction ID" value="UER00099"/>
</dbReference>
<keyword evidence="13 20" id="KW-0756">Sterol biosynthesis</keyword>
<keyword evidence="9 20" id="KW-0418">Kinase</keyword>
<feature type="binding site" evidence="21">
    <location>
        <position position="166"/>
    </location>
    <ligand>
        <name>substrate</name>
    </ligand>
</feature>
<evidence type="ECO:0000256" key="7">
    <source>
        <dbReference type="ARBA" id="ARBA00022679"/>
    </source>
</evidence>
<evidence type="ECO:0000256" key="16">
    <source>
        <dbReference type="ARBA" id="ARBA00023221"/>
    </source>
</evidence>
<comment type="catalytic activity">
    <reaction evidence="18">
        <text>(R)-5-phosphomevalonate + ATP = (R)-5-diphosphomevalonate + ADP</text>
        <dbReference type="Rhea" id="RHEA:16341"/>
        <dbReference type="ChEBI" id="CHEBI:30616"/>
        <dbReference type="ChEBI" id="CHEBI:57557"/>
        <dbReference type="ChEBI" id="CHEBI:58146"/>
        <dbReference type="ChEBI" id="CHEBI:456216"/>
        <dbReference type="EC" id="2.7.4.2"/>
    </reaction>
    <physiologicalReaction direction="left-to-right" evidence="18">
        <dbReference type="Rhea" id="RHEA:16342"/>
    </physiologicalReaction>
    <physiologicalReaction direction="right-to-left" evidence="18">
        <dbReference type="Rhea" id="RHEA:16343"/>
    </physiologicalReaction>
</comment>
<accession>A0A8J6JWC2</accession>
<evidence type="ECO:0000256" key="12">
    <source>
        <dbReference type="ARBA" id="ARBA00022955"/>
    </source>
</evidence>
<feature type="binding site" evidence="21">
    <location>
        <begin position="13"/>
        <end position="19"/>
    </location>
    <ligand>
        <name>ATP</name>
        <dbReference type="ChEBI" id="CHEBI:30616"/>
    </ligand>
</feature>
<keyword evidence="8 20" id="KW-0547">Nucleotide-binding</keyword>
<dbReference type="NCBIfam" id="TIGR01223">
    <property type="entry name" value="Pmev_kin_anim"/>
    <property type="match status" value="1"/>
</dbReference>
<keyword evidence="23" id="KW-1185">Reference proteome</keyword>
<dbReference type="EC" id="2.7.4.2" evidence="3 20"/>
<evidence type="ECO:0000256" key="11">
    <source>
        <dbReference type="ARBA" id="ARBA00022840"/>
    </source>
</evidence>
<dbReference type="FunFam" id="3.40.50.300:FF:001026">
    <property type="entry name" value="Phosphomevalonate kinase"/>
    <property type="match status" value="1"/>
</dbReference>
<protein>
    <recommendedName>
        <fullName evidence="17 20">Phosphomevalonate kinase</fullName>
        <shortName evidence="20">PMKase</shortName>
        <ecNumber evidence="3 20">2.7.4.2</ecNumber>
    </recommendedName>
</protein>
<organism evidence="22 23">
    <name type="scientific">Eleutherodactylus coqui</name>
    <name type="common">Puerto Rican coqui</name>
    <dbReference type="NCBI Taxonomy" id="57060"/>
    <lineage>
        <taxon>Eukaryota</taxon>
        <taxon>Metazoa</taxon>
        <taxon>Chordata</taxon>
        <taxon>Craniata</taxon>
        <taxon>Vertebrata</taxon>
        <taxon>Euteleostomi</taxon>
        <taxon>Amphibia</taxon>
        <taxon>Batrachia</taxon>
        <taxon>Anura</taxon>
        <taxon>Neobatrachia</taxon>
        <taxon>Hyloidea</taxon>
        <taxon>Eleutherodactylidae</taxon>
        <taxon>Eleutherodactylinae</taxon>
        <taxon>Eleutherodactylus</taxon>
        <taxon>Eleutherodactylus</taxon>
    </lineage>
</organism>
<dbReference type="EMBL" id="WNTK01000195">
    <property type="protein sequence ID" value="KAG9471006.1"/>
    <property type="molecule type" value="Genomic_DNA"/>
</dbReference>
<dbReference type="Pfam" id="PF04275">
    <property type="entry name" value="P-mevalo_kinase"/>
    <property type="match status" value="1"/>
</dbReference>
<evidence type="ECO:0000256" key="13">
    <source>
        <dbReference type="ARBA" id="ARBA00023011"/>
    </source>
</evidence>
<name>A0A8J6JWC2_ELECQ</name>
<evidence type="ECO:0000256" key="19">
    <source>
        <dbReference type="ARBA" id="ARBA00057619"/>
    </source>
</evidence>
<reference evidence="22" key="1">
    <citation type="thesis" date="2020" institute="ProQuest LLC" country="789 East Eisenhower Parkway, Ann Arbor, MI, USA">
        <title>Comparative Genomics and Chromosome Evolution.</title>
        <authorList>
            <person name="Mudd A.B."/>
        </authorList>
    </citation>
    <scope>NUCLEOTIDE SEQUENCE</scope>
    <source>
        <strain evidence="22">HN-11 Male</strain>
        <tissue evidence="22">Kidney and liver</tissue>
    </source>
</reference>
<evidence type="ECO:0000256" key="14">
    <source>
        <dbReference type="ARBA" id="ARBA00023098"/>
    </source>
</evidence>
<dbReference type="InterPro" id="IPR027417">
    <property type="entry name" value="P-loop_NTPase"/>
</dbReference>
<dbReference type="Gene3D" id="3.40.50.300">
    <property type="entry name" value="P-loop containing nucleotide triphosphate hydrolases"/>
    <property type="match status" value="1"/>
</dbReference>
<evidence type="ECO:0000256" key="18">
    <source>
        <dbReference type="ARBA" id="ARBA00051752"/>
    </source>
</evidence>
<comment type="subcellular location">
    <subcellularLocation>
        <location evidence="1 20">Cytoplasm</location>
        <location evidence="1 20">Cytosol</location>
    </subcellularLocation>
</comment>
<dbReference type="PANTHER" id="PTHR13101">
    <property type="entry name" value="PHOSPHOMEVALONATE KINASE"/>
    <property type="match status" value="1"/>
</dbReference>
<evidence type="ECO:0000256" key="4">
    <source>
        <dbReference type="ARBA" id="ARBA00022490"/>
    </source>
</evidence>
<keyword evidence="11 20" id="KW-0067">ATP-binding</keyword>
<comment type="caution">
    <text evidence="22">The sequence shown here is derived from an EMBL/GenBank/DDBJ whole genome shotgun (WGS) entry which is preliminary data.</text>
</comment>
<sequence length="192" mass="21961">MAAPRLVLLFSGKRKSGKDYITERLRYSLGGDVCALLRLSGPLKQQFALERALDFQRLLDTSDYKETYRAEMILWGEEKRSADPGYFCRLIVEGVTQPVWIISDARRRSDVDWFLAAYGDVLQNVRVTASQETRRCRGWVYTPEVDDAESECGLDTGVTFDWIIANDGDETSLDEQLHRLKAFILSRLTLLV</sequence>
<dbReference type="Proteomes" id="UP000770717">
    <property type="component" value="Unassembled WGS sequence"/>
</dbReference>
<evidence type="ECO:0000256" key="5">
    <source>
        <dbReference type="ARBA" id="ARBA00022516"/>
    </source>
</evidence>
<keyword evidence="14 20" id="KW-0443">Lipid metabolism</keyword>
<dbReference type="GO" id="GO:0006695">
    <property type="term" value="P:cholesterol biosynthetic process"/>
    <property type="evidence" value="ECO:0007669"/>
    <property type="project" value="UniProtKB-UniRule"/>
</dbReference>
<keyword evidence="15 20" id="KW-1207">Sterol metabolism</keyword>
<keyword evidence="10 20" id="KW-0152">Cholesterol biosynthesis</keyword>
<evidence type="ECO:0000256" key="9">
    <source>
        <dbReference type="ARBA" id="ARBA00022777"/>
    </source>
</evidence>
<keyword evidence="16 20" id="KW-0753">Steroid metabolism</keyword>
<comment type="function">
    <text evidence="19">Catalyzes the reversible ATP-dependent phosphorylation of mevalonate 5-phosphate to produce mevalonate diphosphate and ADP, a key step in the mevalonic acid mediated biosynthesis of isopentenyl diphosphate and other polyisoprenoid metabolites.</text>
</comment>
<comment type="pathway">
    <text evidence="2 20">Isoprenoid biosynthesis; isopentenyl diphosphate biosynthesis via mevalonate pathway; isopentenyl diphosphate from (R)-mevalonate: step 2/3.</text>
</comment>
<keyword evidence="7 20" id="KW-0808">Transferase</keyword>
<evidence type="ECO:0000313" key="23">
    <source>
        <dbReference type="Proteomes" id="UP000770717"/>
    </source>
</evidence>
<evidence type="ECO:0000256" key="1">
    <source>
        <dbReference type="ARBA" id="ARBA00004514"/>
    </source>
</evidence>
<evidence type="ECO:0000256" key="8">
    <source>
        <dbReference type="ARBA" id="ARBA00022741"/>
    </source>
</evidence>
<evidence type="ECO:0000256" key="2">
    <source>
        <dbReference type="ARBA" id="ARBA00005017"/>
    </source>
</evidence>
<feature type="binding site" evidence="21">
    <location>
        <position position="137"/>
    </location>
    <ligand>
        <name>ATP</name>
        <dbReference type="ChEBI" id="CHEBI:30616"/>
    </ligand>
</feature>
<feature type="binding site" evidence="21">
    <location>
        <position position="176"/>
    </location>
    <ligand>
        <name>ATP</name>
        <dbReference type="ChEBI" id="CHEBI:30616"/>
    </ligand>
</feature>
<evidence type="ECO:0000256" key="21">
    <source>
        <dbReference type="PIRSR" id="PIRSR036639-1"/>
    </source>
</evidence>
<dbReference type="AlphaFoldDB" id="A0A8J6JWC2"/>
<evidence type="ECO:0000256" key="6">
    <source>
        <dbReference type="ARBA" id="ARBA00022548"/>
    </source>
</evidence>
<proteinExistence type="predicted"/>
<evidence type="ECO:0000256" key="17">
    <source>
        <dbReference type="ARBA" id="ARBA00034549"/>
    </source>
</evidence>
<evidence type="ECO:0000256" key="10">
    <source>
        <dbReference type="ARBA" id="ARBA00022778"/>
    </source>
</evidence>
<evidence type="ECO:0000256" key="15">
    <source>
        <dbReference type="ARBA" id="ARBA00023166"/>
    </source>
</evidence>
<dbReference type="GO" id="GO:0004631">
    <property type="term" value="F:phosphomevalonate kinase activity"/>
    <property type="evidence" value="ECO:0007669"/>
    <property type="project" value="UniProtKB-UniRule"/>
</dbReference>
<evidence type="ECO:0000256" key="3">
    <source>
        <dbReference type="ARBA" id="ARBA00012958"/>
    </source>
</evidence>
<dbReference type="GO" id="GO:0005829">
    <property type="term" value="C:cytosol"/>
    <property type="evidence" value="ECO:0007669"/>
    <property type="project" value="UniProtKB-SubCell"/>
</dbReference>
<dbReference type="PIRSF" id="PIRSF036639">
    <property type="entry name" value="PMK_anim"/>
    <property type="match status" value="1"/>
</dbReference>
<dbReference type="PANTHER" id="PTHR13101:SF1">
    <property type="entry name" value="PHOSPHOMEVALONATE KINASE"/>
    <property type="match status" value="1"/>
</dbReference>
<evidence type="ECO:0000256" key="20">
    <source>
        <dbReference type="PIRNR" id="PIRNR036639"/>
    </source>
</evidence>
<keyword evidence="5 20" id="KW-0444">Lipid biosynthesis</keyword>
<dbReference type="InterPro" id="IPR005919">
    <property type="entry name" value="Pmev_kin_anim"/>
</dbReference>
<gene>
    <name evidence="22" type="ORF">GDO78_016129</name>
</gene>
<keyword evidence="12 20" id="KW-0752">Steroid biosynthesis</keyword>
<dbReference type="GO" id="GO:0019287">
    <property type="term" value="P:isopentenyl diphosphate biosynthetic process, mevalonate pathway"/>
    <property type="evidence" value="ECO:0007669"/>
    <property type="project" value="UniProtKB-UniRule"/>
</dbReference>
<keyword evidence="4 20" id="KW-0963">Cytoplasm</keyword>
<evidence type="ECO:0000313" key="22">
    <source>
        <dbReference type="EMBL" id="KAG9471006.1"/>
    </source>
</evidence>
<dbReference type="OrthoDB" id="2401875at2759"/>
<keyword evidence="6 20" id="KW-0153">Cholesterol metabolism</keyword>
<dbReference type="GO" id="GO:0005524">
    <property type="term" value="F:ATP binding"/>
    <property type="evidence" value="ECO:0007669"/>
    <property type="project" value="UniProtKB-UniRule"/>
</dbReference>